<organism evidence="1 2">
    <name type="scientific">Phytophthora palmivora</name>
    <dbReference type="NCBI Taxonomy" id="4796"/>
    <lineage>
        <taxon>Eukaryota</taxon>
        <taxon>Sar</taxon>
        <taxon>Stramenopiles</taxon>
        <taxon>Oomycota</taxon>
        <taxon>Peronosporomycetes</taxon>
        <taxon>Peronosporales</taxon>
        <taxon>Peronosporaceae</taxon>
        <taxon>Phytophthora</taxon>
    </lineage>
</organism>
<dbReference type="Proteomes" id="UP000237271">
    <property type="component" value="Unassembled WGS sequence"/>
</dbReference>
<dbReference type="OrthoDB" id="8034694at2759"/>
<comment type="caution">
    <text evidence="1">The sequence shown here is derived from an EMBL/GenBank/DDBJ whole genome shotgun (WGS) entry which is preliminary data.</text>
</comment>
<dbReference type="AlphaFoldDB" id="A0A2P4X9P2"/>
<sequence length="246" mass="27494">MDKGELPQFESVRKIASIFGGDDLRSLAAVTMAEQDEHIKTFDTYERGLIEHVQGLRAPPYEGKEGENLHFWVREVEIAMDAALISIERLHVAFALSSLGGRAKTWAYTREVTSPVVSQPGLSRVDSLQPYSIRRTTSIASARAFLPVNEGSVSCMSTPKRCEYSLHLRKPHIKVTAFTDGLKVGPSRTHLFHVHADTLEEAIQIALQEEYSHRQVWCSGISKICEVARSDFPPMPGHRLTKGVLR</sequence>
<reference evidence="1 2" key="1">
    <citation type="journal article" date="2017" name="Genome Biol. Evol.">
        <title>Phytophthora megakarya and P. palmivora, closely related causal agents of cacao black pod rot, underwent increases in genome sizes and gene numbers by different mechanisms.</title>
        <authorList>
            <person name="Ali S.S."/>
            <person name="Shao J."/>
            <person name="Lary D.J."/>
            <person name="Kronmiller B."/>
            <person name="Shen D."/>
            <person name="Strem M.D."/>
            <person name="Amoako-Attah I."/>
            <person name="Akrofi A.Y."/>
            <person name="Begoude B.A."/>
            <person name="Ten Hoopen G.M."/>
            <person name="Coulibaly K."/>
            <person name="Kebe B.I."/>
            <person name="Melnick R.L."/>
            <person name="Guiltinan M.J."/>
            <person name="Tyler B.M."/>
            <person name="Meinhardt L.W."/>
            <person name="Bailey B.A."/>
        </authorList>
    </citation>
    <scope>NUCLEOTIDE SEQUENCE [LARGE SCALE GENOMIC DNA]</scope>
    <source>
        <strain evidence="2">sbr112.9</strain>
    </source>
</reference>
<gene>
    <name evidence="1" type="ORF">PHPALM_28594</name>
</gene>
<keyword evidence="2" id="KW-1185">Reference proteome</keyword>
<evidence type="ECO:0000313" key="1">
    <source>
        <dbReference type="EMBL" id="POM62271.1"/>
    </source>
</evidence>
<dbReference type="EMBL" id="NCKW01015614">
    <property type="protein sequence ID" value="POM62271.1"/>
    <property type="molecule type" value="Genomic_DNA"/>
</dbReference>
<accession>A0A2P4X9P2</accession>
<proteinExistence type="predicted"/>
<protein>
    <submittedName>
        <fullName evidence="1">Gag protein</fullName>
    </submittedName>
</protein>
<evidence type="ECO:0000313" key="2">
    <source>
        <dbReference type="Proteomes" id="UP000237271"/>
    </source>
</evidence>
<name>A0A2P4X9P2_9STRA</name>